<dbReference type="SUPFAM" id="SSF55277">
    <property type="entry name" value="GYF domain"/>
    <property type="match status" value="1"/>
</dbReference>
<comment type="caution">
    <text evidence="3">The sequence shown here is derived from an EMBL/GenBank/DDBJ whole genome shotgun (WGS) entry which is preliminary data.</text>
</comment>
<evidence type="ECO:0000259" key="2">
    <source>
        <dbReference type="PROSITE" id="PS50829"/>
    </source>
</evidence>
<feature type="compositionally biased region" description="Basic and acidic residues" evidence="1">
    <location>
        <begin position="209"/>
        <end position="219"/>
    </location>
</feature>
<feature type="region of interest" description="Disordered" evidence="1">
    <location>
        <begin position="1365"/>
        <end position="1396"/>
    </location>
</feature>
<dbReference type="SMART" id="SM00444">
    <property type="entry name" value="GYF"/>
    <property type="match status" value="1"/>
</dbReference>
<feature type="compositionally biased region" description="Basic and acidic residues" evidence="1">
    <location>
        <begin position="151"/>
        <end position="197"/>
    </location>
</feature>
<feature type="region of interest" description="Disordered" evidence="1">
    <location>
        <begin position="1434"/>
        <end position="1537"/>
    </location>
</feature>
<protein>
    <recommendedName>
        <fullName evidence="2">GYF domain-containing protein</fullName>
    </recommendedName>
</protein>
<name>A0AAE1KDL8_9FABA</name>
<dbReference type="Gene3D" id="3.30.1490.40">
    <property type="match status" value="1"/>
</dbReference>
<dbReference type="PROSITE" id="PS50829">
    <property type="entry name" value="GYF"/>
    <property type="match status" value="1"/>
</dbReference>
<dbReference type="PANTHER" id="PTHR46992">
    <property type="entry name" value="GYF DOMAIN-CONTAINING PROTEIN"/>
    <property type="match status" value="1"/>
</dbReference>
<accession>A0AAE1KDL8</accession>
<evidence type="ECO:0000313" key="4">
    <source>
        <dbReference type="Proteomes" id="UP001293593"/>
    </source>
</evidence>
<feature type="compositionally biased region" description="Low complexity" evidence="1">
    <location>
        <begin position="71"/>
        <end position="82"/>
    </location>
</feature>
<feature type="domain" description="GYF" evidence="2">
    <location>
        <begin position="553"/>
        <end position="604"/>
    </location>
</feature>
<feature type="compositionally biased region" description="Basic and acidic residues" evidence="1">
    <location>
        <begin position="85"/>
        <end position="121"/>
    </location>
</feature>
<dbReference type="Pfam" id="PF02213">
    <property type="entry name" value="GYF"/>
    <property type="match status" value="1"/>
</dbReference>
<dbReference type="InterPro" id="IPR003169">
    <property type="entry name" value="GYF"/>
</dbReference>
<dbReference type="EMBL" id="JAWXYG010000005">
    <property type="protein sequence ID" value="KAK4272209.1"/>
    <property type="molecule type" value="Genomic_DNA"/>
</dbReference>
<dbReference type="PANTHER" id="PTHR46992:SF1">
    <property type="entry name" value="GYF DOMAIN-CONTAINING PROTEIN"/>
    <property type="match status" value="1"/>
</dbReference>
<feature type="compositionally biased region" description="Polar residues" evidence="1">
    <location>
        <begin position="1521"/>
        <end position="1532"/>
    </location>
</feature>
<feature type="compositionally biased region" description="Basic and acidic residues" evidence="1">
    <location>
        <begin position="18"/>
        <end position="49"/>
    </location>
</feature>
<feature type="compositionally biased region" description="Basic residues" evidence="1">
    <location>
        <begin position="1589"/>
        <end position="1598"/>
    </location>
</feature>
<feature type="compositionally biased region" description="Polar residues" evidence="1">
    <location>
        <begin position="1486"/>
        <end position="1508"/>
    </location>
</feature>
<dbReference type="Proteomes" id="UP001293593">
    <property type="component" value="Unassembled WGS sequence"/>
</dbReference>
<feature type="region of interest" description="Disordered" evidence="1">
    <location>
        <begin position="1"/>
        <end position="225"/>
    </location>
</feature>
<feature type="region of interest" description="Disordered" evidence="1">
    <location>
        <begin position="1573"/>
        <end position="1605"/>
    </location>
</feature>
<gene>
    <name evidence="3" type="ORF">QN277_020796</name>
</gene>
<keyword evidence="4" id="KW-1185">Reference proteome</keyword>
<reference evidence="3" key="1">
    <citation type="submission" date="2023-10" db="EMBL/GenBank/DDBJ databases">
        <title>Chromosome-level genome of the transformable northern wattle, Acacia crassicarpa.</title>
        <authorList>
            <person name="Massaro I."/>
            <person name="Sinha N.R."/>
            <person name="Poethig S."/>
            <person name="Leichty A.R."/>
        </authorList>
    </citation>
    <scope>NUCLEOTIDE SEQUENCE</scope>
    <source>
        <strain evidence="3">Acra3RX</strain>
        <tissue evidence="3">Leaf</tissue>
    </source>
</reference>
<dbReference type="InterPro" id="IPR035445">
    <property type="entry name" value="GYF-like_dom_sf"/>
</dbReference>
<evidence type="ECO:0000313" key="3">
    <source>
        <dbReference type="EMBL" id="KAK4272209.1"/>
    </source>
</evidence>
<sequence>MSDGKVNLPDDLFSSRTAEGHSSLKDEAPGGDGREKRTVGIPDDPKDQLPSDSGIPLSPQWLYSKPIETKASTNNSAGANSADPILKDSRRMDGAQDKKDWRRTAPDVDISRRWREEERETSLLGRRDRRKDDRRPEITSTSENRAPPSSDRWHDGRGSIHDSRRENKWSSRWGPEEKEKDSRSDKRSDTEKEDAQVEKQASGVSNRLGSERDTDSRDKWRPRHRMEAQATGVATYRAAPGFGLEKARIEGSNVRFSPGRGRANFNGNPQIGRPLLGSNLVSAPLDNSKSVLGRASLAVNSYCYPRGKLLDIYRRRRLDPTFKIMPSGIDHCSPIIQPGFDEPLAFVAPNAEEQAVLRDIWGGKISNSEVSRYSFEEKDGGSNNDISGADIAKGKQTLSIGMGKLVDSGTSVSSDSDAISIAAASNAGGSLQNIVDEVITIKEGEKKDMLSHGVHERYENHVSNCKVGSVHGNTVAEPETYNSQQGLVSTLQTHADGNAVKSSAASEISSKLPDDSCNLFEFASLHQTPSIIQQDLNMNEKMHPLGSVVAPEDLSLCYLDPQGVVQGPFIGIDIISWFEQGFFGTDLPVRRSDAPEGSPFQELGLIMPHLGAKSGSVSGSDHITQSEVPDAAGMNLKANFNSLDYDGSIILDDQTWASSQPETSVAFQSQIPNQYTSGTKFSGNQCFNSFVTKDEEIALSKMARSSNDNPLMGPAEIPSSYTNLSGQPVARDVSGSNMHEADKLHPFGLLMSELRDSSHLRHAQSYNMSPRIGDQGHFLDSLIDNDASFADRSSFGGMVGQPSDRETWSNDHGLDRHFSHDRFVGSLDERHLSNMEQKYNNFDVVENLMRQNLQKERLQQQANLSNHFPEHLTGSNLERFFSHSQNNNSGIQQMIHNSGSDLEHLMGLRRQLEFQQQQEMHHQQLQQMKLQQQQESQAKQLYLEQLRHPLIPDSHLGQSKLDLARDNLFDQVQLRKHMLQDLQQNSYSRHLDPSMEQIIQANMHHAVQGRQADFSDLLLQSRHGNILPSDQQLHFQQEQLRAQQFALALGQQLGLEGEGHFGKSWAMNETGQLVRNPATHQVTHTAGYNASDFPKQQQRLLPQEEQLNYLGRNLAEQNQRGFYDPSSMFERSTPASAGALTMNFDSAGNSVQGRELQERNRYMHLPNHHGSLASHHLQGSDERFAHDTDAFKGFSVNNGDLENSWTDPRLELQHPEVGRQRRELGVTVPLAGLDMSASSGTHEQISAQSLADLIHQKLGLRSTQQSHVDKWHPLSSRNQDQSWQFSEANSLIQPFDRPQDQQFHLNDSFIDGSQSAIPSAVMQDHFKSMNMAEQYNNLGTNERMSFWSRSGSFAEEQSLFSANRDTLNSGYRNPPLISKSSMENDSLESETNKGQRHEFLSTMNKSLSGVSDFSERVEGTMHPMELPVIAHSRHSSLSSAGGGDGSSYGRELVLNNSHGDENSSDRSLPTEGFDNAFHKRPPVSRVLSSPDVQSDQPSGINANQNSVINLLASDGRREPSGNPSISNLTDAQASGKKEVRFRRTSSCSEGCVSETSFIDMLKRPVVPEADVASGVGTESCDGGTQAGRSGKKKGKKGKKQLDPSLLGFVVSSNRIMMGEIQRPED</sequence>
<organism evidence="3 4">
    <name type="scientific">Acacia crassicarpa</name>
    <name type="common">northern wattle</name>
    <dbReference type="NCBI Taxonomy" id="499986"/>
    <lineage>
        <taxon>Eukaryota</taxon>
        <taxon>Viridiplantae</taxon>
        <taxon>Streptophyta</taxon>
        <taxon>Embryophyta</taxon>
        <taxon>Tracheophyta</taxon>
        <taxon>Spermatophyta</taxon>
        <taxon>Magnoliopsida</taxon>
        <taxon>eudicotyledons</taxon>
        <taxon>Gunneridae</taxon>
        <taxon>Pentapetalae</taxon>
        <taxon>rosids</taxon>
        <taxon>fabids</taxon>
        <taxon>Fabales</taxon>
        <taxon>Fabaceae</taxon>
        <taxon>Caesalpinioideae</taxon>
        <taxon>mimosoid clade</taxon>
        <taxon>Acacieae</taxon>
        <taxon>Acacia</taxon>
    </lineage>
</organism>
<evidence type="ECO:0000256" key="1">
    <source>
        <dbReference type="SAM" id="MobiDB-lite"/>
    </source>
</evidence>
<proteinExistence type="predicted"/>